<dbReference type="EMBL" id="VIGI01000002">
    <property type="protein sequence ID" value="KAB8303219.1"/>
    <property type="molecule type" value="Genomic_DNA"/>
</dbReference>
<comment type="caution">
    <text evidence="3">The sequence shown here is derived from an EMBL/GenBank/DDBJ whole genome shotgun (WGS) entry which is preliminary data.</text>
</comment>
<gene>
    <name evidence="3" type="ORF">EYC80_004666</name>
</gene>
<feature type="domain" description="Extracellular mutant protein 11 C-terminal" evidence="2">
    <location>
        <begin position="371"/>
        <end position="514"/>
    </location>
</feature>
<dbReference type="GO" id="GO:0070860">
    <property type="term" value="C:RNA polymerase I core factor complex"/>
    <property type="evidence" value="ECO:0007669"/>
    <property type="project" value="TreeGrafter"/>
</dbReference>
<feature type="region of interest" description="Disordered" evidence="1">
    <location>
        <begin position="166"/>
        <end position="185"/>
    </location>
</feature>
<dbReference type="OrthoDB" id="5346740at2759"/>
<evidence type="ECO:0000259" key="2">
    <source>
        <dbReference type="Pfam" id="PF15463"/>
    </source>
</evidence>
<feature type="region of interest" description="Disordered" evidence="1">
    <location>
        <begin position="28"/>
        <end position="97"/>
    </location>
</feature>
<evidence type="ECO:0000313" key="3">
    <source>
        <dbReference type="EMBL" id="KAB8303219.1"/>
    </source>
</evidence>
<dbReference type="Pfam" id="PF15463">
    <property type="entry name" value="ECM11"/>
    <property type="match status" value="1"/>
</dbReference>
<reference evidence="3 4" key="1">
    <citation type="submission" date="2019-06" db="EMBL/GenBank/DDBJ databases">
        <title>Genome Sequence of the Brown Rot Fungal Pathogen Monilinia laxa.</title>
        <authorList>
            <person name="De Miccolis Angelini R.M."/>
            <person name="Landi L."/>
            <person name="Abate D."/>
            <person name="Pollastro S."/>
            <person name="Romanazzi G."/>
            <person name="Faretra F."/>
        </authorList>
    </citation>
    <scope>NUCLEOTIDE SEQUENCE [LARGE SCALE GENOMIC DNA]</scope>
    <source>
        <strain evidence="3 4">Mlax316</strain>
    </source>
</reference>
<feature type="region of interest" description="Disordered" evidence="1">
    <location>
        <begin position="306"/>
        <end position="345"/>
    </location>
</feature>
<feature type="region of interest" description="Disordered" evidence="1">
    <location>
        <begin position="249"/>
        <end position="268"/>
    </location>
</feature>
<dbReference type="InterPro" id="IPR029178">
    <property type="entry name" value="Ecm11_C"/>
</dbReference>
<feature type="compositionally biased region" description="Polar residues" evidence="1">
    <location>
        <begin position="212"/>
        <end position="226"/>
    </location>
</feature>
<dbReference type="AlphaFoldDB" id="A0A5N6KJ12"/>
<dbReference type="Proteomes" id="UP000326757">
    <property type="component" value="Unassembled WGS sequence"/>
</dbReference>
<proteinExistence type="predicted"/>
<organism evidence="3 4">
    <name type="scientific">Monilinia laxa</name>
    <name type="common">Brown rot fungus</name>
    <name type="synonym">Sclerotinia laxa</name>
    <dbReference type="NCBI Taxonomy" id="61186"/>
    <lineage>
        <taxon>Eukaryota</taxon>
        <taxon>Fungi</taxon>
        <taxon>Dikarya</taxon>
        <taxon>Ascomycota</taxon>
        <taxon>Pezizomycotina</taxon>
        <taxon>Leotiomycetes</taxon>
        <taxon>Helotiales</taxon>
        <taxon>Sclerotiniaceae</taxon>
        <taxon>Monilinia</taxon>
    </lineage>
</organism>
<protein>
    <recommendedName>
        <fullName evidence="2">Extracellular mutant protein 11 C-terminal domain-containing protein</fullName>
    </recommendedName>
</protein>
<name>A0A5N6KJ12_MONLA</name>
<sequence length="519" mass="58852">MPLNFAVNNFLTNIYDMATHNKLLGFVDRTTDEHPPTPSPTGAERPSRQAIASKLRVNRKPRSESANANRAHEQESAYGQKVGVPQGNAVRGGHPMDLEYGQEQENRDKFETSTVGDDFDDTVSQQNFLSKQQKVAGVRVNDDYGNDYHRDDAEQLYHQAAQYHNDNDRDLQDDSDPGKDYIDDEPIHRQSYKNFHQYNGQGPHTQAFGQSIYKQSQTQRSDTHSQPPLHKAPQPNATKNKIAGRFNQSSQTNTLANRPKSVVQAAETSRKRVFDEGVFSPVPKNAKASQVVESLENSIPRSIAPYVIPPPRTQNISPAAQLDGTSDGDEYSDEETRMEEQPALQSRPIDRHPVANLHQNGNLNLASIELDYDDVALKNMDYQQLKDESFEASPIVPEQSSEPDVSISERPLLERISHHVEQIRTSDEKLIDKQRSAMAEFFGSLSKDEWEQAGDWFLDRFSDTLTSLKNARKQKRDVVAEFEREIEMREKDVKRCLQTYNQDMERMKKGAKGVIEGNI</sequence>
<dbReference type="GO" id="GO:0017025">
    <property type="term" value="F:TBP-class protein binding"/>
    <property type="evidence" value="ECO:0007669"/>
    <property type="project" value="TreeGrafter"/>
</dbReference>
<accession>A0A5N6KJ12</accession>
<evidence type="ECO:0000256" key="1">
    <source>
        <dbReference type="SAM" id="MobiDB-lite"/>
    </source>
</evidence>
<keyword evidence="4" id="KW-1185">Reference proteome</keyword>
<dbReference type="InterPro" id="IPR053029">
    <property type="entry name" value="RNA_pol_I-specific_init_factor"/>
</dbReference>
<dbReference type="PANTHER" id="PTHR28244:SF3">
    <property type="entry name" value="EXTRACELLULAR MUTANT PROTEIN 11 C-TERMINAL DOMAIN-CONTAINING PROTEIN"/>
    <property type="match status" value="1"/>
</dbReference>
<evidence type="ECO:0000313" key="4">
    <source>
        <dbReference type="Proteomes" id="UP000326757"/>
    </source>
</evidence>
<feature type="region of interest" description="Disordered" evidence="1">
    <location>
        <begin position="212"/>
        <end position="239"/>
    </location>
</feature>
<dbReference type="GO" id="GO:0001164">
    <property type="term" value="F:RNA polymerase I core promoter sequence-specific DNA binding"/>
    <property type="evidence" value="ECO:0007669"/>
    <property type="project" value="TreeGrafter"/>
</dbReference>
<dbReference type="PANTHER" id="PTHR28244">
    <property type="entry name" value="RNA POLYMERASE I-SPECIFIC TRANSCRIPTION INITIATION FACTOR RRN11"/>
    <property type="match status" value="1"/>
</dbReference>
<dbReference type="GO" id="GO:0042790">
    <property type="term" value="P:nucleolar large rRNA transcription by RNA polymerase I"/>
    <property type="evidence" value="ECO:0007669"/>
    <property type="project" value="TreeGrafter"/>
</dbReference>